<dbReference type="Proteomes" id="UP001161391">
    <property type="component" value="Unassembled WGS sequence"/>
</dbReference>
<evidence type="ECO:0000256" key="8">
    <source>
        <dbReference type="ARBA" id="ARBA00022670"/>
    </source>
</evidence>
<evidence type="ECO:0000256" key="18">
    <source>
        <dbReference type="ARBA" id="ARBA00023228"/>
    </source>
</evidence>
<keyword evidence="25" id="KW-1185">Reference proteome</keyword>
<evidence type="ECO:0000256" key="15">
    <source>
        <dbReference type="ARBA" id="ARBA00023049"/>
    </source>
</evidence>
<evidence type="ECO:0000256" key="1">
    <source>
        <dbReference type="ARBA" id="ARBA00004240"/>
    </source>
</evidence>
<evidence type="ECO:0000256" key="20">
    <source>
        <dbReference type="ARBA" id="ARBA00033328"/>
    </source>
</evidence>
<keyword evidence="16" id="KW-0865">Zymogen</keyword>
<dbReference type="InterPro" id="IPR007484">
    <property type="entry name" value="Peptidase_M28"/>
</dbReference>
<protein>
    <recommendedName>
        <fullName evidence="5">Carboxypeptidase Q</fullName>
    </recommendedName>
    <alternativeName>
        <fullName evidence="20">Plasma glutamate carboxypeptidase</fullName>
    </alternativeName>
</protein>
<evidence type="ECO:0000256" key="4">
    <source>
        <dbReference type="ARBA" id="ARBA00004613"/>
    </source>
</evidence>
<keyword evidence="8" id="KW-0645">Protease</keyword>
<keyword evidence="6" id="KW-0964">Secreted</keyword>
<keyword evidence="9" id="KW-0479">Metal-binding</keyword>
<feature type="region of interest" description="Disordered" evidence="21">
    <location>
        <begin position="168"/>
        <end position="188"/>
    </location>
</feature>
<dbReference type="PANTHER" id="PTHR12053:SF3">
    <property type="entry name" value="CARBOXYPEPTIDASE Q"/>
    <property type="match status" value="1"/>
</dbReference>
<keyword evidence="11" id="KW-0378">Hydrolase</keyword>
<proteinExistence type="predicted"/>
<dbReference type="Gene3D" id="3.50.30.30">
    <property type="match status" value="1"/>
</dbReference>
<accession>A0ABQ5V7J9</accession>
<gene>
    <name evidence="24" type="ORF">GCM10007853_12590</name>
</gene>
<reference evidence="24" key="2">
    <citation type="submission" date="2023-01" db="EMBL/GenBank/DDBJ databases">
        <title>Draft genome sequence of Algimonas ampicilliniresistens strain NBRC 108219.</title>
        <authorList>
            <person name="Sun Q."/>
            <person name="Mori K."/>
        </authorList>
    </citation>
    <scope>NUCLEOTIDE SEQUENCE</scope>
    <source>
        <strain evidence="24">NBRC 108219</strain>
    </source>
</reference>
<comment type="caution">
    <text evidence="24">The sequence shown here is derived from an EMBL/GenBank/DDBJ whole genome shotgun (WGS) entry which is preliminary data.</text>
</comment>
<keyword evidence="13" id="KW-0862">Zinc</keyword>
<evidence type="ECO:0000256" key="9">
    <source>
        <dbReference type="ARBA" id="ARBA00022723"/>
    </source>
</evidence>
<dbReference type="RefSeq" id="WP_284388765.1">
    <property type="nucleotide sequence ID" value="NZ_BSNK01000001.1"/>
</dbReference>
<evidence type="ECO:0000313" key="24">
    <source>
        <dbReference type="EMBL" id="GLQ23385.1"/>
    </source>
</evidence>
<organism evidence="24 25">
    <name type="scientific">Algimonas ampicilliniresistens</name>
    <dbReference type="NCBI Taxonomy" id="1298735"/>
    <lineage>
        <taxon>Bacteria</taxon>
        <taxon>Pseudomonadati</taxon>
        <taxon>Pseudomonadota</taxon>
        <taxon>Alphaproteobacteria</taxon>
        <taxon>Maricaulales</taxon>
        <taxon>Robiginitomaculaceae</taxon>
        <taxon>Algimonas</taxon>
    </lineage>
</organism>
<dbReference type="InterPro" id="IPR039866">
    <property type="entry name" value="CPQ"/>
</dbReference>
<sequence>MKHWALMGVATLALASCTTVADQPSDMMMKAPVEAMILEAARSGTQGYDIVEGLTTEIGQRLAGTEAEARARDWTVAKFKEIGLQNVRVEPFTISGWERGVETASIVSPFPQEMLLTALGGSVATPAGGVTAEIAYFPTFEDLESAPMDSLDGKIVFISGRMDKAPNGAGYGPANRKRRSGASESAKRGAAAVVIRSVGTDSHRFPHTGQMRYADGLPKIPIAALSAPDADQLERILERGQAVTMALNIQPRAVGDRPSGNVIGEIVGTERPEEIVLISGHLDSWDLGTGAIDDGAGIGISAGAAQILIEAGLKPKRTIRVVAYGAEEVGLLGGFAYRDLHKDDLINHVLATESDFGSKPAYEVQLGVTEGAEVIESVADMLGLPMSDQPTNGGPDIGPIAALGVPTMRFQQDGTDYFDLHHTPDDTLDKIDPDDIAENVAAFALMAWLAANADTDFRADDPQAGN</sequence>
<keyword evidence="17" id="KW-0325">Glycoprotein</keyword>
<evidence type="ECO:0000256" key="5">
    <source>
        <dbReference type="ARBA" id="ARBA00014116"/>
    </source>
</evidence>
<evidence type="ECO:0000313" key="25">
    <source>
        <dbReference type="Proteomes" id="UP001161391"/>
    </source>
</evidence>
<feature type="chain" id="PRO_5045119647" description="Carboxypeptidase Q" evidence="22">
    <location>
        <begin position="22"/>
        <end position="466"/>
    </location>
</feature>
<feature type="domain" description="Peptidase M28" evidence="23">
    <location>
        <begin position="261"/>
        <end position="442"/>
    </location>
</feature>
<evidence type="ECO:0000256" key="13">
    <source>
        <dbReference type="ARBA" id="ARBA00022833"/>
    </source>
</evidence>
<evidence type="ECO:0000259" key="23">
    <source>
        <dbReference type="Pfam" id="PF04389"/>
    </source>
</evidence>
<reference evidence="24" key="1">
    <citation type="journal article" date="2014" name="Int. J. Syst. Evol. Microbiol.">
        <title>Complete genome of a new Firmicutes species belonging to the dominant human colonic microbiota ('Ruminococcus bicirculans') reveals two chromosomes and a selective capacity to utilize plant glucans.</title>
        <authorList>
            <consortium name="NISC Comparative Sequencing Program"/>
            <person name="Wegmann U."/>
            <person name="Louis P."/>
            <person name="Goesmann A."/>
            <person name="Henrissat B."/>
            <person name="Duncan S.H."/>
            <person name="Flint H.J."/>
        </authorList>
    </citation>
    <scope>NUCLEOTIDE SEQUENCE</scope>
    <source>
        <strain evidence="24">NBRC 108219</strain>
    </source>
</reference>
<evidence type="ECO:0000256" key="11">
    <source>
        <dbReference type="ARBA" id="ARBA00022801"/>
    </source>
</evidence>
<dbReference type="Gene3D" id="3.40.630.10">
    <property type="entry name" value="Zn peptidases"/>
    <property type="match status" value="1"/>
</dbReference>
<comment type="subunit">
    <text evidence="19">Homodimer. The monomeric form is inactive while the homodimer is active.</text>
</comment>
<dbReference type="EMBL" id="BSNK01000001">
    <property type="protein sequence ID" value="GLQ23385.1"/>
    <property type="molecule type" value="Genomic_DNA"/>
</dbReference>
<evidence type="ECO:0000256" key="6">
    <source>
        <dbReference type="ARBA" id="ARBA00022525"/>
    </source>
</evidence>
<evidence type="ECO:0000256" key="10">
    <source>
        <dbReference type="ARBA" id="ARBA00022729"/>
    </source>
</evidence>
<evidence type="ECO:0000256" key="22">
    <source>
        <dbReference type="SAM" id="SignalP"/>
    </source>
</evidence>
<evidence type="ECO:0000256" key="16">
    <source>
        <dbReference type="ARBA" id="ARBA00023145"/>
    </source>
</evidence>
<dbReference type="PROSITE" id="PS51257">
    <property type="entry name" value="PROKAR_LIPOPROTEIN"/>
    <property type="match status" value="1"/>
</dbReference>
<name>A0ABQ5V7J9_9PROT</name>
<evidence type="ECO:0000256" key="17">
    <source>
        <dbReference type="ARBA" id="ARBA00023180"/>
    </source>
</evidence>
<evidence type="ECO:0000256" key="21">
    <source>
        <dbReference type="SAM" id="MobiDB-lite"/>
    </source>
</evidence>
<evidence type="ECO:0000256" key="12">
    <source>
        <dbReference type="ARBA" id="ARBA00022824"/>
    </source>
</evidence>
<evidence type="ECO:0000256" key="14">
    <source>
        <dbReference type="ARBA" id="ARBA00023034"/>
    </source>
</evidence>
<keyword evidence="10 22" id="KW-0732">Signal</keyword>
<keyword evidence="15" id="KW-0482">Metalloprotease</keyword>
<dbReference type="PANTHER" id="PTHR12053">
    <property type="entry name" value="PROTEASE FAMILY M28 PLASMA GLUTAMATE CARBOXYPEPTIDASE-RELATED"/>
    <property type="match status" value="1"/>
</dbReference>
<dbReference type="Pfam" id="PF04389">
    <property type="entry name" value="Peptidase_M28"/>
    <property type="match status" value="1"/>
</dbReference>
<dbReference type="SUPFAM" id="SSF53187">
    <property type="entry name" value="Zn-dependent exopeptidases"/>
    <property type="match status" value="1"/>
</dbReference>
<evidence type="ECO:0000256" key="2">
    <source>
        <dbReference type="ARBA" id="ARBA00004371"/>
    </source>
</evidence>
<evidence type="ECO:0000256" key="19">
    <source>
        <dbReference type="ARBA" id="ARBA00025833"/>
    </source>
</evidence>
<feature type="signal peptide" evidence="22">
    <location>
        <begin position="1"/>
        <end position="21"/>
    </location>
</feature>
<evidence type="ECO:0000256" key="7">
    <source>
        <dbReference type="ARBA" id="ARBA00022645"/>
    </source>
</evidence>
<evidence type="ECO:0000256" key="3">
    <source>
        <dbReference type="ARBA" id="ARBA00004555"/>
    </source>
</evidence>
<keyword evidence="7" id="KW-0121">Carboxypeptidase</keyword>
<keyword evidence="12" id="KW-0256">Endoplasmic reticulum</keyword>
<keyword evidence="14" id="KW-0333">Golgi apparatus</keyword>
<comment type="subcellular location">
    <subcellularLocation>
        <location evidence="1">Endoplasmic reticulum</location>
    </subcellularLocation>
    <subcellularLocation>
        <location evidence="3">Golgi apparatus</location>
    </subcellularLocation>
    <subcellularLocation>
        <location evidence="2">Lysosome</location>
    </subcellularLocation>
    <subcellularLocation>
        <location evidence="4">Secreted</location>
    </subcellularLocation>
</comment>
<keyword evidence="18" id="KW-0458">Lysosome</keyword>